<organism evidence="5 6">
    <name type="scientific">Ramlibacter agri</name>
    <dbReference type="NCBI Taxonomy" id="2728837"/>
    <lineage>
        <taxon>Bacteria</taxon>
        <taxon>Pseudomonadati</taxon>
        <taxon>Pseudomonadota</taxon>
        <taxon>Betaproteobacteria</taxon>
        <taxon>Burkholderiales</taxon>
        <taxon>Comamonadaceae</taxon>
        <taxon>Ramlibacter</taxon>
    </lineage>
</organism>
<dbReference type="SUPFAM" id="SSF54826">
    <property type="entry name" value="Enolase N-terminal domain-like"/>
    <property type="match status" value="1"/>
</dbReference>
<name>A0A848HCM7_9BURK</name>
<evidence type="ECO:0000313" key="6">
    <source>
        <dbReference type="Proteomes" id="UP000541185"/>
    </source>
</evidence>
<dbReference type="InterPro" id="IPR013341">
    <property type="entry name" value="Mandelate_racemase_N_dom"/>
</dbReference>
<protein>
    <submittedName>
        <fullName evidence="5">Mandelate racemase</fullName>
    </submittedName>
</protein>
<dbReference type="AlphaFoldDB" id="A0A848HCM7"/>
<dbReference type="Proteomes" id="UP000541185">
    <property type="component" value="Unassembled WGS sequence"/>
</dbReference>
<dbReference type="PANTHER" id="PTHR13794">
    <property type="entry name" value="ENOLASE SUPERFAMILY, MANDELATE RACEMASE"/>
    <property type="match status" value="1"/>
</dbReference>
<dbReference type="EMBL" id="JABBFX010000003">
    <property type="protein sequence ID" value="NML47239.1"/>
    <property type="molecule type" value="Genomic_DNA"/>
</dbReference>
<dbReference type="SFLD" id="SFLDS00001">
    <property type="entry name" value="Enolase"/>
    <property type="match status" value="1"/>
</dbReference>
<dbReference type="Gene3D" id="3.30.390.10">
    <property type="entry name" value="Enolase-like, N-terminal domain"/>
    <property type="match status" value="1"/>
</dbReference>
<dbReference type="GO" id="GO:0000287">
    <property type="term" value="F:magnesium ion binding"/>
    <property type="evidence" value="ECO:0007669"/>
    <property type="project" value="TreeGrafter"/>
</dbReference>
<evidence type="ECO:0000259" key="4">
    <source>
        <dbReference type="SMART" id="SM00922"/>
    </source>
</evidence>
<dbReference type="SUPFAM" id="SSF51604">
    <property type="entry name" value="Enolase C-terminal domain-like"/>
    <property type="match status" value="1"/>
</dbReference>
<keyword evidence="3" id="KW-0460">Magnesium</keyword>
<dbReference type="PANTHER" id="PTHR13794:SF58">
    <property type="entry name" value="MITOCHONDRIAL ENOLASE SUPERFAMILY MEMBER 1"/>
    <property type="match status" value="1"/>
</dbReference>
<reference evidence="5 6" key="1">
    <citation type="submission" date="2020-04" db="EMBL/GenBank/DDBJ databases">
        <title>Ramlibacter sp. G-1-2-2 isolated from soil.</title>
        <authorList>
            <person name="Dahal R.H."/>
        </authorList>
    </citation>
    <scope>NUCLEOTIDE SEQUENCE [LARGE SCALE GENOMIC DNA]</scope>
    <source>
        <strain evidence="5 6">G-1-2-2</strain>
    </source>
</reference>
<dbReference type="InterPro" id="IPR036849">
    <property type="entry name" value="Enolase-like_C_sf"/>
</dbReference>
<accession>A0A848HCM7</accession>
<evidence type="ECO:0000256" key="3">
    <source>
        <dbReference type="ARBA" id="ARBA00022842"/>
    </source>
</evidence>
<evidence type="ECO:0000256" key="1">
    <source>
        <dbReference type="ARBA" id="ARBA00001946"/>
    </source>
</evidence>
<dbReference type="Pfam" id="PF13378">
    <property type="entry name" value="MR_MLE_C"/>
    <property type="match status" value="1"/>
</dbReference>
<comment type="cofactor">
    <cofactor evidence="1">
        <name>Mg(2+)</name>
        <dbReference type="ChEBI" id="CHEBI:18420"/>
    </cofactor>
</comment>
<feature type="domain" description="Mandelate racemase/muconate lactonizing enzyme C-terminal" evidence="4">
    <location>
        <begin position="139"/>
        <end position="235"/>
    </location>
</feature>
<dbReference type="Pfam" id="PF02746">
    <property type="entry name" value="MR_MLE_N"/>
    <property type="match status" value="1"/>
</dbReference>
<sequence>MKITSFKLRVCQPKGWEFNWRDDLPSVKMTMTVFEIGTEDGHTGIATSWLPASPVEIADQANHFFRPLLIGADSNDRERIWHEMMAHARYLIMPKAASHIDIALWDLVGKQTGLPVYKLLGAYREKVPTYATTTSYDSVEKNVEVALAIKKRGYNACKLHPPAIPDLDIEICKAVREAVGPEYRLMLDPTSAYDYDQALRVGRAIEKLGFYWYEDPIRDDDVAGLQELCRSLDIMVLMGESTSRGPWQFANYFNQFAGDGYRAVADVVGGITGLRKVAAAAELHNRRLEPHSYGSTLVQAAHLHHILAARNCEYFEVPHPKETLDFGMKTTIEIDREGFVHAPTAPGLGFEVDWDVIENSTIAEYK</sequence>
<dbReference type="RefSeq" id="WP_169421521.1">
    <property type="nucleotide sequence ID" value="NZ_JABBFX010000003.1"/>
</dbReference>
<comment type="caution">
    <text evidence="5">The sequence shown here is derived from an EMBL/GenBank/DDBJ whole genome shotgun (WGS) entry which is preliminary data.</text>
</comment>
<dbReference type="SMART" id="SM00922">
    <property type="entry name" value="MR_MLE"/>
    <property type="match status" value="1"/>
</dbReference>
<dbReference type="Gene3D" id="3.20.20.120">
    <property type="entry name" value="Enolase-like C-terminal domain"/>
    <property type="match status" value="1"/>
</dbReference>
<dbReference type="InterPro" id="IPR029017">
    <property type="entry name" value="Enolase-like_N"/>
</dbReference>
<proteinExistence type="predicted"/>
<dbReference type="GO" id="GO:0016836">
    <property type="term" value="F:hydro-lyase activity"/>
    <property type="evidence" value="ECO:0007669"/>
    <property type="project" value="TreeGrafter"/>
</dbReference>
<gene>
    <name evidence="5" type="ORF">HHL11_26060</name>
</gene>
<dbReference type="InterPro" id="IPR013342">
    <property type="entry name" value="Mandelate_racemase_C"/>
</dbReference>
<evidence type="ECO:0000256" key="2">
    <source>
        <dbReference type="ARBA" id="ARBA00022723"/>
    </source>
</evidence>
<evidence type="ECO:0000313" key="5">
    <source>
        <dbReference type="EMBL" id="NML47239.1"/>
    </source>
</evidence>
<dbReference type="InterPro" id="IPR046945">
    <property type="entry name" value="RHMD-like"/>
</dbReference>
<dbReference type="GO" id="GO:0016052">
    <property type="term" value="P:carbohydrate catabolic process"/>
    <property type="evidence" value="ECO:0007669"/>
    <property type="project" value="TreeGrafter"/>
</dbReference>
<dbReference type="InterPro" id="IPR029065">
    <property type="entry name" value="Enolase_C-like"/>
</dbReference>
<keyword evidence="2" id="KW-0479">Metal-binding</keyword>
<keyword evidence="6" id="KW-1185">Reference proteome</keyword>